<dbReference type="Proteomes" id="UP000074247">
    <property type="component" value="Unassembled WGS sequence"/>
</dbReference>
<protein>
    <recommendedName>
        <fullName evidence="4">Trichohyalin-plectin-homology domain-containing protein</fullName>
    </recommendedName>
</protein>
<evidence type="ECO:0000313" key="3">
    <source>
        <dbReference type="Proteomes" id="UP000074247"/>
    </source>
</evidence>
<evidence type="ECO:0000313" key="2">
    <source>
        <dbReference type="EMBL" id="KYF43051.1"/>
    </source>
</evidence>
<dbReference type="VEuPathDB" id="ToxoDB:TGARI_370320"/>
<dbReference type="AlphaFoldDB" id="A0A139XW96"/>
<sequence length="339" mass="40871">MWLRRHTYRAVDTPNPYLTEERKEKLLVMKRQLESQDAKLKIKQLYANAREIVHQIDCSESPEATVHGSLKKMDTTELVQEYKDIDEAKKQKDKEDRRLIRRTLREIERQKQKDLREKLEYRETVSQQEQQKAQMREEEEKKEDLRFLKESLRLEKESEARRLAERQRHVEAHQSRADRIAPTTRVDKAEAATRSAIARYTKEQAELEKKELEQRQRKKQAAEDNTEYLKRQVQERQDRKKAEAEERRKIQQEQEKDAKAYKIETEAKERNKRLENMKQQNLLLQQIEEHKRRTDMSVSPTEIKLNRALLEQVKEFKSNHLSRALPRRCQKDDSDSDDN</sequence>
<gene>
    <name evidence="2" type="ORF">TGARI_370320</name>
</gene>
<evidence type="ECO:0008006" key="4">
    <source>
        <dbReference type="Google" id="ProtNLM"/>
    </source>
</evidence>
<feature type="region of interest" description="Disordered" evidence="1">
    <location>
        <begin position="119"/>
        <end position="143"/>
    </location>
</feature>
<feature type="compositionally biased region" description="Polar residues" evidence="1">
    <location>
        <begin position="124"/>
        <end position="133"/>
    </location>
</feature>
<feature type="compositionally biased region" description="Basic and acidic residues" evidence="1">
    <location>
        <begin position="158"/>
        <end position="191"/>
    </location>
</feature>
<dbReference type="OrthoDB" id="346711at2759"/>
<reference evidence="2 3" key="1">
    <citation type="journal article" date="2016" name="Nat. Commun.">
        <title>Local admixture of amplified and diversified secreted pathogenesis determinants shapes mosaic Toxoplasma gondii genomes.</title>
        <authorList>
            <person name="Lorenzi H."/>
            <person name="Khan A."/>
            <person name="Behnke M.S."/>
            <person name="Namasivayam S."/>
            <person name="Swapna L.S."/>
            <person name="Hadjithomas M."/>
            <person name="Karamycheva S."/>
            <person name="Pinney D."/>
            <person name="Brunk B.P."/>
            <person name="Ajioka J.W."/>
            <person name="Ajzenberg D."/>
            <person name="Boothroyd J.C."/>
            <person name="Boyle J.P."/>
            <person name="Darde M.L."/>
            <person name="Diaz-Miranda M.A."/>
            <person name="Dubey J.P."/>
            <person name="Fritz H.M."/>
            <person name="Gennari S.M."/>
            <person name="Gregory B.D."/>
            <person name="Kim K."/>
            <person name="Saeij J.P."/>
            <person name="Su C."/>
            <person name="White M.W."/>
            <person name="Zhu X.Q."/>
            <person name="Howe D.K."/>
            <person name="Rosenthal B.M."/>
            <person name="Grigg M.E."/>
            <person name="Parkinson J."/>
            <person name="Liu L."/>
            <person name="Kissinger J.C."/>
            <person name="Roos D.S."/>
            <person name="Sibley L.D."/>
        </authorList>
    </citation>
    <scope>NUCLEOTIDE SEQUENCE [LARGE SCALE GENOMIC DNA]</scope>
    <source>
        <strain evidence="2 3">ARI</strain>
    </source>
</reference>
<name>A0A139XW96_TOXGO</name>
<feature type="compositionally biased region" description="Basic and acidic residues" evidence="1">
    <location>
        <begin position="227"/>
        <end position="262"/>
    </location>
</feature>
<feature type="compositionally biased region" description="Basic and acidic residues" evidence="1">
    <location>
        <begin position="134"/>
        <end position="143"/>
    </location>
</feature>
<feature type="region of interest" description="Disordered" evidence="1">
    <location>
        <begin position="158"/>
        <end position="193"/>
    </location>
</feature>
<comment type="caution">
    <text evidence="2">The sequence shown here is derived from an EMBL/GenBank/DDBJ whole genome shotgun (WGS) entry which is preliminary data.</text>
</comment>
<feature type="region of interest" description="Disordered" evidence="1">
    <location>
        <begin position="208"/>
        <end position="262"/>
    </location>
</feature>
<accession>A0A139XW96</accession>
<dbReference type="EMBL" id="AGQS02004779">
    <property type="protein sequence ID" value="KYF43051.1"/>
    <property type="molecule type" value="Genomic_DNA"/>
</dbReference>
<evidence type="ECO:0000256" key="1">
    <source>
        <dbReference type="SAM" id="MobiDB-lite"/>
    </source>
</evidence>
<proteinExistence type="predicted"/>
<organism evidence="2 3">
    <name type="scientific">Toxoplasma gondii ARI</name>
    <dbReference type="NCBI Taxonomy" id="1074872"/>
    <lineage>
        <taxon>Eukaryota</taxon>
        <taxon>Sar</taxon>
        <taxon>Alveolata</taxon>
        <taxon>Apicomplexa</taxon>
        <taxon>Conoidasida</taxon>
        <taxon>Coccidia</taxon>
        <taxon>Eucoccidiorida</taxon>
        <taxon>Eimeriorina</taxon>
        <taxon>Sarcocystidae</taxon>
        <taxon>Toxoplasma</taxon>
    </lineage>
</organism>